<evidence type="ECO:0000256" key="14">
    <source>
        <dbReference type="ARBA" id="ARBA00023317"/>
    </source>
</evidence>
<evidence type="ECO:0000256" key="1">
    <source>
        <dbReference type="ARBA" id="ARBA00001946"/>
    </source>
</evidence>
<comment type="catalytic activity">
    <reaction evidence="16">
        <text>pyruvate + ATP = phosphoenolpyruvate + ADP + H(+)</text>
        <dbReference type="Rhea" id="RHEA:18157"/>
        <dbReference type="ChEBI" id="CHEBI:15361"/>
        <dbReference type="ChEBI" id="CHEBI:15378"/>
        <dbReference type="ChEBI" id="CHEBI:30616"/>
        <dbReference type="ChEBI" id="CHEBI:58702"/>
        <dbReference type="ChEBI" id="CHEBI:456216"/>
        <dbReference type="EC" id="2.7.1.40"/>
    </reaction>
</comment>
<protein>
    <recommendedName>
        <fullName evidence="6 15">Pyruvate kinase</fullName>
        <ecNumber evidence="5 15">2.7.1.40</ecNumber>
    </recommendedName>
</protein>
<dbReference type="GO" id="GO:0000287">
    <property type="term" value="F:magnesium ion binding"/>
    <property type="evidence" value="ECO:0007669"/>
    <property type="project" value="UniProtKB-UniRule"/>
</dbReference>
<reference evidence="19" key="1">
    <citation type="submission" date="2020-10" db="EMBL/GenBank/DDBJ databases">
        <authorList>
            <person name="Gilroy R."/>
        </authorList>
    </citation>
    <scope>NUCLEOTIDE SEQUENCE</scope>
    <source>
        <strain evidence="19">7293</strain>
    </source>
</reference>
<dbReference type="InterPro" id="IPR015813">
    <property type="entry name" value="Pyrv/PenolPyrv_kinase-like_dom"/>
</dbReference>
<dbReference type="FunFam" id="2.40.33.10:FF:000001">
    <property type="entry name" value="Pyruvate kinase"/>
    <property type="match status" value="1"/>
</dbReference>
<dbReference type="Gene3D" id="3.20.20.60">
    <property type="entry name" value="Phosphoenolpyruvate-binding domains"/>
    <property type="match status" value="1"/>
</dbReference>
<comment type="cofactor">
    <cofactor evidence="1">
        <name>Mg(2+)</name>
        <dbReference type="ChEBI" id="CHEBI:18420"/>
    </cofactor>
</comment>
<feature type="domain" description="Pyruvate kinase barrel" evidence="17">
    <location>
        <begin position="1"/>
        <end position="324"/>
    </location>
</feature>
<dbReference type="PRINTS" id="PR01050">
    <property type="entry name" value="PYRUVTKNASE"/>
</dbReference>
<reference evidence="19" key="2">
    <citation type="journal article" date="2021" name="PeerJ">
        <title>Extensive microbial diversity within the chicken gut microbiome revealed by metagenomics and culture.</title>
        <authorList>
            <person name="Gilroy R."/>
            <person name="Ravi A."/>
            <person name="Getino M."/>
            <person name="Pursley I."/>
            <person name="Horton D.L."/>
            <person name="Alikhan N.F."/>
            <person name="Baker D."/>
            <person name="Gharbi K."/>
            <person name="Hall N."/>
            <person name="Watson M."/>
            <person name="Adriaenssens E.M."/>
            <person name="Foster-Nyarko E."/>
            <person name="Jarju S."/>
            <person name="Secka A."/>
            <person name="Antonio M."/>
            <person name="Oren A."/>
            <person name="Chaudhuri R.R."/>
            <person name="La Ragione R."/>
            <person name="Hildebrand F."/>
            <person name="Pallen M.J."/>
        </authorList>
    </citation>
    <scope>NUCLEOTIDE SEQUENCE</scope>
    <source>
        <strain evidence="19">7293</strain>
    </source>
</reference>
<dbReference type="GO" id="GO:0030955">
    <property type="term" value="F:potassium ion binding"/>
    <property type="evidence" value="ECO:0007669"/>
    <property type="project" value="UniProtKB-UniRule"/>
</dbReference>
<dbReference type="InterPro" id="IPR040442">
    <property type="entry name" value="Pyrv_kinase-like_dom_sf"/>
</dbReference>
<proteinExistence type="inferred from homology"/>
<keyword evidence="9" id="KW-0547">Nucleotide-binding</keyword>
<evidence type="ECO:0000256" key="10">
    <source>
        <dbReference type="ARBA" id="ARBA00022777"/>
    </source>
</evidence>
<feature type="domain" description="Pyruvate kinase C-terminal" evidence="18">
    <location>
        <begin position="359"/>
        <end position="468"/>
    </location>
</feature>
<dbReference type="FunFam" id="3.20.20.60:FF:000025">
    <property type="entry name" value="Pyruvate kinase"/>
    <property type="match status" value="1"/>
</dbReference>
<dbReference type="InterPro" id="IPR001697">
    <property type="entry name" value="Pyr_Knase"/>
</dbReference>
<sequence>MRKTKIICTLGPAVESDEMVKALIQNGMDAARLNFSHGTHDEHRARIERVRRVAQEMGVNIPVILDTKGPEIRTREFAEGTVVLKEGSTFTLYASKEQEGNENGVSITYPYLAEEVEKGTSILIDDGLCSLTVIGINGPDVICRVNNTSKVSNHKSINIPGVDIDQPFISETDRADLLFGIEMDVDYISASFVRTADDVKKMRKLLNVNGGEKIKIIAKIECRSGIDNLDEIIKVADGIMVARGDMGVEIPFKELPVIQKMMIDKCVKAGKIVVTATQMLESMTEHSRPTRAEVSDVANAIFDGTTCTMLSGETAAGKYPIEAVKTMADIAEFTENQIDYRSRYFATQACETSLDIPGTISNAAVEASFSLGAKAIICMTATGRTGWLTSSCRPESPIIVCVTDEKAARQLNLAYGVKPLLAPFTEDVVKMREQSIELALSSKEVEKDDLAVIISGSIPGFSYADSMQISRI</sequence>
<keyword evidence="10 16" id="KW-0418">Kinase</keyword>
<dbReference type="AlphaFoldDB" id="A0A9D9DYL1"/>
<evidence type="ECO:0000313" key="19">
    <source>
        <dbReference type="EMBL" id="MBO8435420.1"/>
    </source>
</evidence>
<evidence type="ECO:0000256" key="3">
    <source>
        <dbReference type="ARBA" id="ARBA00004997"/>
    </source>
</evidence>
<dbReference type="PANTHER" id="PTHR11817">
    <property type="entry name" value="PYRUVATE KINASE"/>
    <property type="match status" value="1"/>
</dbReference>
<comment type="pathway">
    <text evidence="3 16">Carbohydrate degradation; glycolysis; pyruvate from D-glyceraldehyde 3-phosphate: step 5/5.</text>
</comment>
<dbReference type="SUPFAM" id="SSF50800">
    <property type="entry name" value="PK beta-barrel domain-like"/>
    <property type="match status" value="1"/>
</dbReference>
<organism evidence="19 20">
    <name type="scientific">Candidatus Ornithospirochaeta stercoripullorum</name>
    <dbReference type="NCBI Taxonomy" id="2840899"/>
    <lineage>
        <taxon>Bacteria</taxon>
        <taxon>Pseudomonadati</taxon>
        <taxon>Spirochaetota</taxon>
        <taxon>Spirochaetia</taxon>
        <taxon>Spirochaetales</taxon>
        <taxon>Spirochaetaceae</taxon>
        <taxon>Spirochaetaceae incertae sedis</taxon>
        <taxon>Candidatus Ornithospirochaeta</taxon>
    </lineage>
</organism>
<dbReference type="Pfam" id="PF00224">
    <property type="entry name" value="PK"/>
    <property type="match status" value="1"/>
</dbReference>
<keyword evidence="7 16" id="KW-0808">Transferase</keyword>
<evidence type="ECO:0000256" key="6">
    <source>
        <dbReference type="ARBA" id="ARBA00018587"/>
    </source>
</evidence>
<dbReference type="NCBIfam" id="TIGR01064">
    <property type="entry name" value="pyruv_kin"/>
    <property type="match status" value="1"/>
</dbReference>
<keyword evidence="11" id="KW-0067">ATP-binding</keyword>
<dbReference type="GO" id="GO:0004743">
    <property type="term" value="F:pyruvate kinase activity"/>
    <property type="evidence" value="ECO:0007669"/>
    <property type="project" value="UniProtKB-UniRule"/>
</dbReference>
<dbReference type="Pfam" id="PF02887">
    <property type="entry name" value="PK_C"/>
    <property type="match status" value="1"/>
</dbReference>
<dbReference type="InterPro" id="IPR015793">
    <property type="entry name" value="Pyrv_Knase_brl"/>
</dbReference>
<evidence type="ECO:0000256" key="13">
    <source>
        <dbReference type="ARBA" id="ARBA00023152"/>
    </source>
</evidence>
<evidence type="ECO:0000256" key="16">
    <source>
        <dbReference type="RuleBase" id="RU000504"/>
    </source>
</evidence>
<dbReference type="InterPro" id="IPR011037">
    <property type="entry name" value="Pyrv_Knase-like_insert_dom_sf"/>
</dbReference>
<dbReference type="SUPFAM" id="SSF51621">
    <property type="entry name" value="Phosphoenolpyruvate/pyruvate domain"/>
    <property type="match status" value="1"/>
</dbReference>
<comment type="cofactor">
    <cofactor evidence="2">
        <name>K(+)</name>
        <dbReference type="ChEBI" id="CHEBI:29103"/>
    </cofactor>
</comment>
<dbReference type="InterPro" id="IPR036918">
    <property type="entry name" value="Pyrv_Knase_C_sf"/>
</dbReference>
<keyword evidence="12 16" id="KW-0460">Magnesium</keyword>
<keyword evidence="14 19" id="KW-0670">Pyruvate</keyword>
<evidence type="ECO:0000256" key="11">
    <source>
        <dbReference type="ARBA" id="ARBA00022840"/>
    </source>
</evidence>
<dbReference type="InterPro" id="IPR015806">
    <property type="entry name" value="Pyrv_Knase_insert_dom_sf"/>
</dbReference>
<dbReference type="NCBIfam" id="NF004978">
    <property type="entry name" value="PRK06354.1"/>
    <property type="match status" value="1"/>
</dbReference>
<dbReference type="EC" id="2.7.1.40" evidence="5 15"/>
<comment type="similarity">
    <text evidence="4 16">Belongs to the pyruvate kinase family.</text>
</comment>
<evidence type="ECO:0000259" key="18">
    <source>
        <dbReference type="Pfam" id="PF02887"/>
    </source>
</evidence>
<evidence type="ECO:0000256" key="15">
    <source>
        <dbReference type="NCBIfam" id="TIGR01064"/>
    </source>
</evidence>
<dbReference type="SUPFAM" id="SSF52935">
    <property type="entry name" value="PK C-terminal domain-like"/>
    <property type="match status" value="1"/>
</dbReference>
<dbReference type="EMBL" id="JADIMT010000004">
    <property type="protein sequence ID" value="MBO8435420.1"/>
    <property type="molecule type" value="Genomic_DNA"/>
</dbReference>
<accession>A0A9D9DYL1</accession>
<dbReference type="GO" id="GO:0005524">
    <property type="term" value="F:ATP binding"/>
    <property type="evidence" value="ECO:0007669"/>
    <property type="project" value="UniProtKB-KW"/>
</dbReference>
<evidence type="ECO:0000256" key="9">
    <source>
        <dbReference type="ARBA" id="ARBA00022741"/>
    </source>
</evidence>
<dbReference type="Gene3D" id="3.40.1380.20">
    <property type="entry name" value="Pyruvate kinase, C-terminal domain"/>
    <property type="match status" value="1"/>
</dbReference>
<dbReference type="GO" id="GO:0016301">
    <property type="term" value="F:kinase activity"/>
    <property type="evidence" value="ECO:0007669"/>
    <property type="project" value="UniProtKB-KW"/>
</dbReference>
<dbReference type="NCBIfam" id="NF004491">
    <property type="entry name" value="PRK05826.1"/>
    <property type="match status" value="1"/>
</dbReference>
<evidence type="ECO:0000256" key="2">
    <source>
        <dbReference type="ARBA" id="ARBA00001958"/>
    </source>
</evidence>
<evidence type="ECO:0000256" key="8">
    <source>
        <dbReference type="ARBA" id="ARBA00022723"/>
    </source>
</evidence>
<comment type="caution">
    <text evidence="19">The sequence shown here is derived from an EMBL/GenBank/DDBJ whole genome shotgun (WGS) entry which is preliminary data.</text>
</comment>
<keyword evidence="8" id="KW-0479">Metal-binding</keyword>
<dbReference type="Gene3D" id="2.40.33.10">
    <property type="entry name" value="PK beta-barrel domain-like"/>
    <property type="match status" value="1"/>
</dbReference>
<evidence type="ECO:0000256" key="12">
    <source>
        <dbReference type="ARBA" id="ARBA00022842"/>
    </source>
</evidence>
<dbReference type="Proteomes" id="UP000823615">
    <property type="component" value="Unassembled WGS sequence"/>
</dbReference>
<name>A0A9D9DYL1_9SPIO</name>
<dbReference type="InterPro" id="IPR015795">
    <property type="entry name" value="Pyrv_Knase_C"/>
</dbReference>
<evidence type="ECO:0000259" key="17">
    <source>
        <dbReference type="Pfam" id="PF00224"/>
    </source>
</evidence>
<evidence type="ECO:0000313" key="20">
    <source>
        <dbReference type="Proteomes" id="UP000823615"/>
    </source>
</evidence>
<evidence type="ECO:0000256" key="7">
    <source>
        <dbReference type="ARBA" id="ARBA00022679"/>
    </source>
</evidence>
<keyword evidence="13 16" id="KW-0324">Glycolysis</keyword>
<gene>
    <name evidence="19" type="primary">pyk</name>
    <name evidence="19" type="ORF">IAA97_00345</name>
</gene>
<evidence type="ECO:0000256" key="4">
    <source>
        <dbReference type="ARBA" id="ARBA00008663"/>
    </source>
</evidence>
<evidence type="ECO:0000256" key="5">
    <source>
        <dbReference type="ARBA" id="ARBA00012142"/>
    </source>
</evidence>